<reference evidence="4" key="1">
    <citation type="submission" date="2020-12" db="EMBL/GenBank/DDBJ databases">
        <title>Clostridium thailandense sp. nov., a novel acetogenic bacterium isolated from peat land soil in Thailand.</title>
        <authorList>
            <person name="Chaikitkaew S."/>
            <person name="Birkeland N.K."/>
        </authorList>
    </citation>
    <scope>NUCLEOTIDE SEQUENCE</scope>
    <source>
        <strain evidence="4">DSM 17425</strain>
    </source>
</reference>
<gene>
    <name evidence="4" type="ORF">I6U51_23625</name>
</gene>
<dbReference type="CDD" id="cd09281">
    <property type="entry name" value="UPF0066"/>
    <property type="match status" value="1"/>
</dbReference>
<dbReference type="PANTHER" id="PTHR12818:SF0">
    <property type="entry name" value="TRNA (ADENINE(37)-N6)-METHYLTRANSFERASE"/>
    <property type="match status" value="1"/>
</dbReference>
<name>A0A934I2K5_9CLOT</name>
<keyword evidence="4" id="KW-0489">Methyltransferase</keyword>
<evidence type="ECO:0000259" key="3">
    <source>
        <dbReference type="PROSITE" id="PS51668"/>
    </source>
</evidence>
<keyword evidence="1" id="KW-0949">S-adenosyl-L-methionine</keyword>
<dbReference type="Pfam" id="PF01980">
    <property type="entry name" value="TrmO_N"/>
    <property type="match status" value="1"/>
</dbReference>
<dbReference type="InterPro" id="IPR036414">
    <property type="entry name" value="YaeB_N_sf"/>
</dbReference>
<organism evidence="4 5">
    <name type="scientific">Clostridium aciditolerans</name>
    <dbReference type="NCBI Taxonomy" id="339861"/>
    <lineage>
        <taxon>Bacteria</taxon>
        <taxon>Bacillati</taxon>
        <taxon>Bacillota</taxon>
        <taxon>Clostridia</taxon>
        <taxon>Eubacteriales</taxon>
        <taxon>Clostridiaceae</taxon>
        <taxon>Clostridium</taxon>
    </lineage>
</organism>
<dbReference type="InterPro" id="IPR036413">
    <property type="entry name" value="YaeB-like_sf"/>
</dbReference>
<accession>A0A934I2K5</accession>
<dbReference type="GO" id="GO:0008168">
    <property type="term" value="F:methyltransferase activity"/>
    <property type="evidence" value="ECO:0007669"/>
    <property type="project" value="UniProtKB-KW"/>
</dbReference>
<dbReference type="Gene3D" id="2.40.30.70">
    <property type="entry name" value="YaeB-like"/>
    <property type="match status" value="1"/>
</dbReference>
<dbReference type="AlphaFoldDB" id="A0A934I2K5"/>
<dbReference type="InterPro" id="IPR023370">
    <property type="entry name" value="TrmO-like_N"/>
</dbReference>
<evidence type="ECO:0000256" key="1">
    <source>
        <dbReference type="ARBA" id="ARBA00022691"/>
    </source>
</evidence>
<dbReference type="RefSeq" id="WP_211145005.1">
    <property type="nucleotide sequence ID" value="NZ_JAEEGB010000049.1"/>
</dbReference>
<dbReference type="PROSITE" id="PS51668">
    <property type="entry name" value="TSAA_2"/>
    <property type="match status" value="1"/>
</dbReference>
<keyword evidence="5" id="KW-1185">Reference proteome</keyword>
<dbReference type="PANTHER" id="PTHR12818">
    <property type="entry name" value="TRNA (ADENINE(37)-N6)-METHYLTRANSFERASE"/>
    <property type="match status" value="1"/>
</dbReference>
<dbReference type="InterPro" id="IPR040372">
    <property type="entry name" value="YaeB-like"/>
</dbReference>
<evidence type="ECO:0000256" key="2">
    <source>
        <dbReference type="ARBA" id="ARBA00033753"/>
    </source>
</evidence>
<evidence type="ECO:0000313" key="4">
    <source>
        <dbReference type="EMBL" id="MBI6875664.1"/>
    </source>
</evidence>
<dbReference type="GO" id="GO:0032259">
    <property type="term" value="P:methylation"/>
    <property type="evidence" value="ECO:0007669"/>
    <property type="project" value="UniProtKB-KW"/>
</dbReference>
<keyword evidence="4" id="KW-0808">Transferase</keyword>
<protein>
    <submittedName>
        <fullName evidence="4">SAM-dependent methyltransferase</fullName>
    </submittedName>
</protein>
<comment type="similarity">
    <text evidence="2">Belongs to the tRNA methyltransferase O family.</text>
</comment>
<comment type="caution">
    <text evidence="4">The sequence shown here is derived from an EMBL/GenBank/DDBJ whole genome shotgun (WGS) entry which is preliminary data.</text>
</comment>
<evidence type="ECO:0000313" key="5">
    <source>
        <dbReference type="Proteomes" id="UP000622687"/>
    </source>
</evidence>
<sequence length="158" mass="17979">MEKLSVNPIGKIKICEEGMFIELNKSYIPALKGLDGFSHVDVIWWFDDCDNKESRSVLEASSPYKKGPSTLGIFATRSPFRPNPIALTAAQIIYIDHENGRIQLAYIDANDGTPVIDLKPYTPSLDRVESPQLPEWCSHWPESLEKSGEFNWEEEFNF</sequence>
<dbReference type="SUPFAM" id="SSF118196">
    <property type="entry name" value="YaeB-like"/>
    <property type="match status" value="1"/>
</dbReference>
<feature type="domain" description="TsaA-like" evidence="3">
    <location>
        <begin position="6"/>
        <end position="130"/>
    </location>
</feature>
<dbReference type="Proteomes" id="UP000622687">
    <property type="component" value="Unassembled WGS sequence"/>
</dbReference>
<proteinExistence type="inferred from homology"/>
<dbReference type="EMBL" id="JAEEGB010000049">
    <property type="protein sequence ID" value="MBI6875664.1"/>
    <property type="molecule type" value="Genomic_DNA"/>
</dbReference>